<feature type="region of interest" description="Disordered" evidence="1">
    <location>
        <begin position="1"/>
        <end position="70"/>
    </location>
</feature>
<evidence type="ECO:0000313" key="2">
    <source>
        <dbReference type="EMBL" id="KAF5745168.1"/>
    </source>
</evidence>
<proteinExistence type="predicted"/>
<protein>
    <submittedName>
        <fullName evidence="2">Uncharacterized protein</fullName>
    </submittedName>
</protein>
<keyword evidence="3" id="KW-1185">Reference proteome</keyword>
<feature type="compositionally biased region" description="Acidic residues" evidence="1">
    <location>
        <begin position="89"/>
        <end position="100"/>
    </location>
</feature>
<organism evidence="2 3">
    <name type="scientific">Tripterygium wilfordii</name>
    <name type="common">Thunder God vine</name>
    <dbReference type="NCBI Taxonomy" id="458696"/>
    <lineage>
        <taxon>Eukaryota</taxon>
        <taxon>Viridiplantae</taxon>
        <taxon>Streptophyta</taxon>
        <taxon>Embryophyta</taxon>
        <taxon>Tracheophyta</taxon>
        <taxon>Spermatophyta</taxon>
        <taxon>Magnoliopsida</taxon>
        <taxon>eudicotyledons</taxon>
        <taxon>Gunneridae</taxon>
        <taxon>Pentapetalae</taxon>
        <taxon>rosids</taxon>
        <taxon>fabids</taxon>
        <taxon>Celastrales</taxon>
        <taxon>Celastraceae</taxon>
        <taxon>Tripterygium</taxon>
    </lineage>
</organism>
<dbReference type="Proteomes" id="UP000593562">
    <property type="component" value="Unassembled WGS sequence"/>
</dbReference>
<comment type="caution">
    <text evidence="2">The sequence shown here is derived from an EMBL/GenBank/DDBJ whole genome shotgun (WGS) entry which is preliminary data.</text>
</comment>
<dbReference type="AlphaFoldDB" id="A0A7J7DFW8"/>
<evidence type="ECO:0000313" key="3">
    <source>
        <dbReference type="Proteomes" id="UP000593562"/>
    </source>
</evidence>
<accession>A0A7J7DFW8</accession>
<dbReference type="InParanoid" id="A0A7J7DFW8"/>
<dbReference type="EMBL" id="JAAARO010000007">
    <property type="protein sequence ID" value="KAF5745168.1"/>
    <property type="molecule type" value="Genomic_DNA"/>
</dbReference>
<feature type="compositionally biased region" description="Polar residues" evidence="1">
    <location>
        <begin position="36"/>
        <end position="50"/>
    </location>
</feature>
<feature type="region of interest" description="Disordered" evidence="1">
    <location>
        <begin position="87"/>
        <end position="119"/>
    </location>
</feature>
<feature type="region of interest" description="Disordered" evidence="1">
    <location>
        <begin position="156"/>
        <end position="175"/>
    </location>
</feature>
<name>A0A7J7DFW8_TRIWF</name>
<evidence type="ECO:0000256" key="1">
    <source>
        <dbReference type="SAM" id="MobiDB-lite"/>
    </source>
</evidence>
<sequence length="210" mass="22467">MPGVRIESPSIIPSGKSSKSSSLDAGLPIVQENDTRVGSANSNSQLSDSDSPWDELGPVDDVNSGRKGLQGVSVKNVIESYADYKSTFSDDDFSDSDEETLGMTPKAQGKPTTNEEDSPVLQVLGGSWYSREEKREDKFGNVDGSKNGLKLFGSSGINTKSETSSVHHIKSTKPPKTYSFVQDSIENGTDNLIVNILGSLKKSGVSRMQG</sequence>
<reference evidence="2 3" key="1">
    <citation type="journal article" date="2020" name="Nat. Commun.">
        <title>Genome of Tripterygium wilfordii and identification of cytochrome P450 involved in triptolide biosynthesis.</title>
        <authorList>
            <person name="Tu L."/>
            <person name="Su P."/>
            <person name="Zhang Z."/>
            <person name="Gao L."/>
            <person name="Wang J."/>
            <person name="Hu T."/>
            <person name="Zhou J."/>
            <person name="Zhang Y."/>
            <person name="Zhao Y."/>
            <person name="Liu Y."/>
            <person name="Song Y."/>
            <person name="Tong Y."/>
            <person name="Lu Y."/>
            <person name="Yang J."/>
            <person name="Xu C."/>
            <person name="Jia M."/>
            <person name="Peters R.J."/>
            <person name="Huang L."/>
            <person name="Gao W."/>
        </authorList>
    </citation>
    <scope>NUCLEOTIDE SEQUENCE [LARGE SCALE GENOMIC DNA]</scope>
    <source>
        <strain evidence="3">cv. XIE 37</strain>
        <tissue evidence="2">Leaf</tissue>
    </source>
</reference>
<gene>
    <name evidence="2" type="ORF">HS088_TW07G00749</name>
</gene>
<feature type="compositionally biased region" description="Polar residues" evidence="1">
    <location>
        <begin position="156"/>
        <end position="166"/>
    </location>
</feature>
<feature type="compositionally biased region" description="Low complexity" evidence="1">
    <location>
        <begin position="8"/>
        <end position="22"/>
    </location>
</feature>